<evidence type="ECO:0000313" key="2">
    <source>
        <dbReference type="EMBL" id="KAL0427945.1"/>
    </source>
</evidence>
<gene>
    <name evidence="2" type="ORF">Slati_2969300</name>
</gene>
<reference evidence="2" key="1">
    <citation type="submission" date="2020-06" db="EMBL/GenBank/DDBJ databases">
        <authorList>
            <person name="Li T."/>
            <person name="Hu X."/>
            <person name="Zhang T."/>
            <person name="Song X."/>
            <person name="Zhang H."/>
            <person name="Dai N."/>
            <person name="Sheng W."/>
            <person name="Hou X."/>
            <person name="Wei L."/>
        </authorList>
    </citation>
    <scope>NUCLEOTIDE SEQUENCE</scope>
    <source>
        <strain evidence="2">KEN1</strain>
        <tissue evidence="2">Leaf</tissue>
    </source>
</reference>
<proteinExistence type="predicted"/>
<evidence type="ECO:0000259" key="1">
    <source>
        <dbReference type="Pfam" id="PF13966"/>
    </source>
</evidence>
<name>A0AAW2VEY4_9LAMI</name>
<dbReference type="AlphaFoldDB" id="A0AAW2VEY4"/>
<dbReference type="InterPro" id="IPR026960">
    <property type="entry name" value="RVT-Znf"/>
</dbReference>
<dbReference type="EMBL" id="JACGWN010000010">
    <property type="protein sequence ID" value="KAL0427945.1"/>
    <property type="molecule type" value="Genomic_DNA"/>
</dbReference>
<organism evidence="2">
    <name type="scientific">Sesamum latifolium</name>
    <dbReference type="NCBI Taxonomy" id="2727402"/>
    <lineage>
        <taxon>Eukaryota</taxon>
        <taxon>Viridiplantae</taxon>
        <taxon>Streptophyta</taxon>
        <taxon>Embryophyta</taxon>
        <taxon>Tracheophyta</taxon>
        <taxon>Spermatophyta</taxon>
        <taxon>Magnoliopsida</taxon>
        <taxon>eudicotyledons</taxon>
        <taxon>Gunneridae</taxon>
        <taxon>Pentapetalae</taxon>
        <taxon>asterids</taxon>
        <taxon>lamiids</taxon>
        <taxon>Lamiales</taxon>
        <taxon>Pedaliaceae</taxon>
        <taxon>Sesamum</taxon>
    </lineage>
</organism>
<protein>
    <recommendedName>
        <fullName evidence="1">Reverse transcriptase zinc-binding domain-containing protein</fullName>
    </recommendedName>
</protein>
<dbReference type="Pfam" id="PF13966">
    <property type="entry name" value="zf-RVT"/>
    <property type="match status" value="1"/>
</dbReference>
<comment type="caution">
    <text evidence="2">The sequence shown here is derived from an EMBL/GenBank/DDBJ whole genome shotgun (WGS) entry which is preliminary data.</text>
</comment>
<accession>A0AAW2VEY4</accession>
<sequence>MLPSLSKVHELMQENERTWNEDLIDIEFGKDDADCIKSIAIRAPKGPDALEWHYGRKGRFSIHITYELCLQHLVEASTSSSHAQGKNPRVGWQFLWQAKVPPRVKLLAWRACQEAIPACYNIKRRGLNISTSCIRCGQELDDVLHVMLRCSFSRQVWELSSLPWRWINFDVSSSED</sequence>
<feature type="domain" description="Reverse transcriptase zinc-binding" evidence="1">
    <location>
        <begin position="84"/>
        <end position="157"/>
    </location>
</feature>
<reference evidence="2" key="2">
    <citation type="journal article" date="2024" name="Plant">
        <title>Genomic evolution and insights into agronomic trait innovations of Sesamum species.</title>
        <authorList>
            <person name="Miao H."/>
            <person name="Wang L."/>
            <person name="Qu L."/>
            <person name="Liu H."/>
            <person name="Sun Y."/>
            <person name="Le M."/>
            <person name="Wang Q."/>
            <person name="Wei S."/>
            <person name="Zheng Y."/>
            <person name="Lin W."/>
            <person name="Duan Y."/>
            <person name="Cao H."/>
            <person name="Xiong S."/>
            <person name="Wang X."/>
            <person name="Wei L."/>
            <person name="Li C."/>
            <person name="Ma Q."/>
            <person name="Ju M."/>
            <person name="Zhao R."/>
            <person name="Li G."/>
            <person name="Mu C."/>
            <person name="Tian Q."/>
            <person name="Mei H."/>
            <person name="Zhang T."/>
            <person name="Gao T."/>
            <person name="Zhang H."/>
        </authorList>
    </citation>
    <scope>NUCLEOTIDE SEQUENCE</scope>
    <source>
        <strain evidence="2">KEN1</strain>
    </source>
</reference>